<dbReference type="SUPFAM" id="SSF57701">
    <property type="entry name" value="Zn2/Cys6 DNA-binding domain"/>
    <property type="match status" value="1"/>
</dbReference>
<dbReference type="InterPro" id="IPR036864">
    <property type="entry name" value="Zn2-C6_fun-type_DNA-bd_sf"/>
</dbReference>
<dbReference type="InterPro" id="IPR001138">
    <property type="entry name" value="Zn2Cys6_DnaBD"/>
</dbReference>
<feature type="domain" description="Zn(2)-C6 fungal-type" evidence="3">
    <location>
        <begin position="1"/>
        <end position="27"/>
    </location>
</feature>
<dbReference type="PANTHER" id="PTHR38111">
    <property type="entry name" value="ZN(2)-C6 FUNGAL-TYPE DOMAIN-CONTAINING PROTEIN-RELATED"/>
    <property type="match status" value="1"/>
</dbReference>
<organism evidence="4 5">
    <name type="scientific">Staphylotrichum longicolle</name>
    <dbReference type="NCBI Taxonomy" id="669026"/>
    <lineage>
        <taxon>Eukaryota</taxon>
        <taxon>Fungi</taxon>
        <taxon>Dikarya</taxon>
        <taxon>Ascomycota</taxon>
        <taxon>Pezizomycotina</taxon>
        <taxon>Sordariomycetes</taxon>
        <taxon>Sordariomycetidae</taxon>
        <taxon>Sordariales</taxon>
        <taxon>Chaetomiaceae</taxon>
        <taxon>Staphylotrichum</taxon>
    </lineage>
</organism>
<dbReference type="GO" id="GO:0000981">
    <property type="term" value="F:DNA-binding transcription factor activity, RNA polymerase II-specific"/>
    <property type="evidence" value="ECO:0007669"/>
    <property type="project" value="InterPro"/>
</dbReference>
<dbReference type="AlphaFoldDB" id="A0AAD4F0D0"/>
<name>A0AAD4F0D0_9PEZI</name>
<accession>A0AAD4F0D0</accession>
<proteinExistence type="predicted"/>
<dbReference type="Gene3D" id="4.10.240.10">
    <property type="entry name" value="Zn(2)-C6 fungal-type DNA-binding domain"/>
    <property type="match status" value="1"/>
</dbReference>
<dbReference type="Proteomes" id="UP001197093">
    <property type="component" value="Unassembled WGS sequence"/>
</dbReference>
<comment type="caution">
    <text evidence="4">The sequence shown here is derived from an EMBL/GenBank/DDBJ whole genome shotgun (WGS) entry which is preliminary data.</text>
</comment>
<evidence type="ECO:0000313" key="4">
    <source>
        <dbReference type="EMBL" id="KAG7290405.1"/>
    </source>
</evidence>
<dbReference type="InterPro" id="IPR053178">
    <property type="entry name" value="Osmoadaptation_assoc"/>
</dbReference>
<evidence type="ECO:0000256" key="1">
    <source>
        <dbReference type="ARBA" id="ARBA00023242"/>
    </source>
</evidence>
<dbReference type="Pfam" id="PF00172">
    <property type="entry name" value="Zn_clus"/>
    <property type="match status" value="1"/>
</dbReference>
<protein>
    <recommendedName>
        <fullName evidence="3">Zn(2)-C6 fungal-type domain-containing protein</fullName>
    </recommendedName>
</protein>
<dbReference type="PROSITE" id="PS50048">
    <property type="entry name" value="ZN2_CY6_FUNGAL_2"/>
    <property type="match status" value="1"/>
</dbReference>
<evidence type="ECO:0000256" key="2">
    <source>
        <dbReference type="SAM" id="MobiDB-lite"/>
    </source>
</evidence>
<evidence type="ECO:0000313" key="5">
    <source>
        <dbReference type="Proteomes" id="UP001197093"/>
    </source>
</evidence>
<keyword evidence="5" id="KW-1185">Reference proteome</keyword>
<feature type="compositionally biased region" description="Basic residues" evidence="2">
    <location>
        <begin position="53"/>
        <end position="62"/>
    </location>
</feature>
<feature type="region of interest" description="Disordered" evidence="2">
    <location>
        <begin position="48"/>
        <end position="72"/>
    </location>
</feature>
<reference evidence="4" key="1">
    <citation type="submission" date="2023-02" db="EMBL/GenBank/DDBJ databases">
        <authorList>
            <person name="Palmer J.M."/>
        </authorList>
    </citation>
    <scope>NUCLEOTIDE SEQUENCE</scope>
    <source>
        <strain evidence="4">FW57</strain>
    </source>
</reference>
<dbReference type="EMBL" id="JAHCVI010000001">
    <property type="protein sequence ID" value="KAG7290405.1"/>
    <property type="molecule type" value="Genomic_DNA"/>
</dbReference>
<dbReference type="GO" id="GO:0008270">
    <property type="term" value="F:zinc ion binding"/>
    <property type="evidence" value="ECO:0007669"/>
    <property type="project" value="InterPro"/>
</dbReference>
<sequence>MACRLRRVKCDNQRPFCRKCIDGGRECAGYERETVFIIGTIEDQGRCSSHPPRVVKPKKGKAARGGGETENFELVPNEPLRPAWDDLVSVSCRGRSYRLQVAALYTDLQGVTRAGADRSGDEADSRSVFVSLPPFDPPDVQPGMGEDDFQLGAQCLVHLATPDEEQGGSRQTAMDNICLFLYEHNTSSYFSNQPYWKDPSSQTNPVRRLGPEHFRSFPAHHFFARVYRPNAPHTLTRRLMAQDLLHNCLDLELDLGRWYAALSSSSSAAGQPQPHQQPPPPPFWLASNLPAHHTPFPHPLSFRDNPTALALTYHWTALVLFYPTIWRLYFAGVIDPTGLPQDPSTLPLPPRLQALDPMAYSLGKVREAAANACRGLDFFLLSTSSTSSTTTTTDQSGSNETWAHQQLDLLWHPLFVASRFYAELGGLGGLGDIADAEMGMEGSGVGGDGRLEMMWCEGCRQTLAARGRELWVLGVFGWWGRDGGRWDIPVMMGV</sequence>
<keyword evidence="1" id="KW-0539">Nucleus</keyword>
<evidence type="ECO:0000259" key="3">
    <source>
        <dbReference type="PROSITE" id="PS50048"/>
    </source>
</evidence>
<gene>
    <name evidence="4" type="ORF">NEMBOFW57_000405</name>
</gene>
<dbReference type="CDD" id="cd00067">
    <property type="entry name" value="GAL4"/>
    <property type="match status" value="1"/>
</dbReference>
<dbReference type="PANTHER" id="PTHR38111:SF9">
    <property type="entry name" value="ZN(2)-C6 FUNGAL-TYPE DOMAIN-CONTAINING PROTEIN"/>
    <property type="match status" value="1"/>
</dbReference>